<feature type="domain" description="UDENN" evidence="3">
    <location>
        <begin position="102"/>
        <end position="517"/>
    </location>
</feature>
<dbReference type="SMART" id="SM00801">
    <property type="entry name" value="dDENN"/>
    <property type="match status" value="1"/>
</dbReference>
<feature type="compositionally biased region" description="Basic residues" evidence="2">
    <location>
        <begin position="89"/>
        <end position="101"/>
    </location>
</feature>
<dbReference type="SUPFAM" id="SSF50998">
    <property type="entry name" value="Quinoprotein alcohol dehydrogenase-like"/>
    <property type="match status" value="1"/>
</dbReference>
<dbReference type="InterPro" id="IPR001680">
    <property type="entry name" value="WD40_rpt"/>
</dbReference>
<dbReference type="InterPro" id="IPR015943">
    <property type="entry name" value="WD40/YVTN_repeat-like_dom_sf"/>
</dbReference>
<dbReference type="SMART" id="SM00320">
    <property type="entry name" value="WD40"/>
    <property type="match status" value="2"/>
</dbReference>
<dbReference type="Gene3D" id="3.30.450.200">
    <property type="match status" value="1"/>
</dbReference>
<reference evidence="5" key="1">
    <citation type="submission" date="2025-08" db="UniProtKB">
        <authorList>
            <consortium name="RefSeq"/>
        </authorList>
    </citation>
    <scope>IDENTIFICATION</scope>
</reference>
<evidence type="ECO:0000313" key="4">
    <source>
        <dbReference type="Proteomes" id="UP000515150"/>
    </source>
</evidence>
<dbReference type="Pfam" id="PF25570">
    <property type="entry name" value="TPR_DENND3"/>
    <property type="match status" value="2"/>
</dbReference>
<dbReference type="GO" id="GO:0032483">
    <property type="term" value="P:regulation of Rab protein signal transduction"/>
    <property type="evidence" value="ECO:0007669"/>
    <property type="project" value="TreeGrafter"/>
</dbReference>
<accession>A0A9W2XC24</accession>
<feature type="region of interest" description="Disordered" evidence="2">
    <location>
        <begin position="544"/>
        <end position="569"/>
    </location>
</feature>
<dbReference type="OrthoDB" id="6019893at2759"/>
<sequence length="1287" mass="145614">MTDYLPPTLLEACIIVGASADKLHEVFSSCTGHITENSTVSNKYRADLCLPTQAVNPGGTPRQLEPEVLHVLAPPFGNRPQSESESRQRLKKKRSILRRKRDSPAAAASPPGQGSAVEEKGAGEDVSVPSSINLMAIPQLCFPDGLQVTNEQRDEQFHFLVFTDVFGNKAHGVVMQCSRPILEGTYFSHNGAGSKLPKLFSAYSFCIISKFPYFTALKDCLSCLSVQLRTCCLSDMEERVREFATRLSLVPVPPPGQLQLMFSLPPLTIVLPPQEDADHPVIDLALHLPFLCFRPQQLLQLISCLLQEQRLVLLSANWAKLTLVAESLMVLLQPFTWQQPYVPVLSRGMLDFLMAPTAFLMGCHVSHFEEVVSETDGLILVNIDKGTVYASSWDPVDLPDVPSDAADCFTERCQSLQVHLDLDECHQMSSCDIDEQRTWRRTWQHNLNLQIQRVALELMVNLFRDVSSHLNYEHRVFNSQEFLKTREPAELPFYKTVLETHTFHSFLRDRLNRKMDSYARLELISCCEMWNIKPEVPYRPTMQEIQTRRKSSTTGRTPGTMMSEPALNAPPEPVKTFKLPDFPESLSFHSIQGFYGQLIQQLDKAISSVQNEDDALLARFSAFLVFPLPLRKHFCFDGHLFFCRFYYLRGFISALYSRRLDALSDFQNLYKTDALVFPAQLVSWLVDTLPQDERRRAEQRPELQSLILRVKTENEKPPVQQDNQIKTFVLPMQKMSPHQFVSCIQESGIVKDVGTIKRLFKVLADGQPAQVDPLMFRDFYTVWKEIEAGSQDINLPSNVIERLDSNECVYKLSSCVKTSIGVGSIAMTQKRLFLLTEGRPGYLEITKFRDIVDVKKASAPFLLVRIPSLRIRTSKRPEVFEANLKTETELWSLMVKEMWIGRKMADRQKDPQYLTQALTNVLLMETVVRCLQSQKSIVAAAQLTNFDRLKREVSMTEHETTSETLKHRINPSQDLYEPQTVHVLLYTPGQLNCGDSQGDMHPKLWVALSGGRVVVYDATSWSMLQGSIQVGRSQLNCMVGLGCEQVWIGSQDSVIYIIDARSMSCNKQLTEHRHEVTALAADARHHAYSCSGDGTILQWDAASLKVRKQFHLKPSRWLSLQMHDDALWCCCGDSIVELREDGEPQRILTLPDDLQSVNNVFSCFVVLPQQGQVWAGCAKSGDLCFWQINSLLHSSMRILIPGASEVTCMIRVKEQIWIGCDEQSRDGGLCDDRVKSRVLVVDPRSHTVAKELLAHSDAIQALCSIEDRYVLSGSACRDGKIAIWKVE</sequence>
<dbReference type="PROSITE" id="PS50211">
    <property type="entry name" value="DENN"/>
    <property type="match status" value="1"/>
</dbReference>
<proteinExistence type="predicted"/>
<dbReference type="Pfam" id="PF03456">
    <property type="entry name" value="uDENN"/>
    <property type="match status" value="1"/>
</dbReference>
<dbReference type="PANTHER" id="PTHR12296">
    <property type="entry name" value="DENN DOMAIN-CONTAINING PROTEIN 4"/>
    <property type="match status" value="1"/>
</dbReference>
<dbReference type="InterPro" id="IPR001194">
    <property type="entry name" value="cDENN_dom"/>
</dbReference>
<dbReference type="GO" id="GO:0005085">
    <property type="term" value="F:guanyl-nucleotide exchange factor activity"/>
    <property type="evidence" value="ECO:0007669"/>
    <property type="project" value="UniProtKB-KW"/>
</dbReference>
<organism evidence="4 5">
    <name type="scientific">Betta splendens</name>
    <name type="common">Siamese fighting fish</name>
    <dbReference type="NCBI Taxonomy" id="158456"/>
    <lineage>
        <taxon>Eukaryota</taxon>
        <taxon>Metazoa</taxon>
        <taxon>Chordata</taxon>
        <taxon>Craniata</taxon>
        <taxon>Vertebrata</taxon>
        <taxon>Euteleostomi</taxon>
        <taxon>Actinopterygii</taxon>
        <taxon>Neopterygii</taxon>
        <taxon>Teleostei</taxon>
        <taxon>Neoteleostei</taxon>
        <taxon>Acanthomorphata</taxon>
        <taxon>Anabantaria</taxon>
        <taxon>Anabantiformes</taxon>
        <taxon>Anabantoidei</taxon>
        <taxon>Osphronemidae</taxon>
        <taxon>Betta</taxon>
    </lineage>
</organism>
<keyword evidence="1" id="KW-0344">Guanine-nucleotide releasing factor</keyword>
<dbReference type="InterPro" id="IPR005112">
    <property type="entry name" value="dDENN_dom"/>
</dbReference>
<evidence type="ECO:0000259" key="3">
    <source>
        <dbReference type="PROSITE" id="PS50211"/>
    </source>
</evidence>
<dbReference type="InterPro" id="IPR005113">
    <property type="entry name" value="uDENN_dom"/>
</dbReference>
<dbReference type="InterPro" id="IPR037516">
    <property type="entry name" value="Tripartite_DENN"/>
</dbReference>
<dbReference type="Pfam" id="PF02141">
    <property type="entry name" value="DENN"/>
    <property type="match status" value="1"/>
</dbReference>
<name>A0A9W2XC24_BETSP</name>
<dbReference type="InterPro" id="IPR051696">
    <property type="entry name" value="DENN_Domain_GEFs"/>
</dbReference>
<feature type="compositionally biased region" description="Low complexity" evidence="2">
    <location>
        <begin position="104"/>
        <end position="116"/>
    </location>
</feature>
<keyword evidence="4" id="KW-1185">Reference proteome</keyword>
<dbReference type="InterPro" id="IPR011047">
    <property type="entry name" value="Quinoprotein_ADH-like_sf"/>
</dbReference>
<evidence type="ECO:0000256" key="1">
    <source>
        <dbReference type="ARBA" id="ARBA00022658"/>
    </source>
</evidence>
<evidence type="ECO:0000313" key="5">
    <source>
        <dbReference type="RefSeq" id="XP_055359179.1"/>
    </source>
</evidence>
<feature type="region of interest" description="Disordered" evidence="2">
    <location>
        <begin position="74"/>
        <end position="123"/>
    </location>
</feature>
<protein>
    <submittedName>
        <fullName evidence="5">DENN domain-containing protein 3-like isoform X1</fullName>
    </submittedName>
</protein>
<dbReference type="GeneID" id="114842533"/>
<dbReference type="KEGG" id="bspl:114842533"/>
<dbReference type="Gene3D" id="3.40.50.11500">
    <property type="match status" value="1"/>
</dbReference>
<evidence type="ECO:0000256" key="2">
    <source>
        <dbReference type="SAM" id="MobiDB-lite"/>
    </source>
</evidence>
<dbReference type="PANTHER" id="PTHR12296:SF21">
    <property type="entry name" value="DENN DOMAIN-CONTAINING PROTEIN 3"/>
    <property type="match status" value="1"/>
</dbReference>
<dbReference type="SMART" id="SM00799">
    <property type="entry name" value="DENN"/>
    <property type="match status" value="1"/>
</dbReference>
<dbReference type="Proteomes" id="UP000515150">
    <property type="component" value="Chromosome 16"/>
</dbReference>
<dbReference type="Pfam" id="PF00400">
    <property type="entry name" value="WD40"/>
    <property type="match status" value="1"/>
</dbReference>
<dbReference type="InterPro" id="IPR057977">
    <property type="entry name" value="TPR_DENND3"/>
</dbReference>
<gene>
    <name evidence="5" type="primary">LOC114842533</name>
</gene>
<dbReference type="RefSeq" id="XP_055359179.1">
    <property type="nucleotide sequence ID" value="XM_055503204.1"/>
</dbReference>
<dbReference type="InterPro" id="IPR043153">
    <property type="entry name" value="DENN_C"/>
</dbReference>
<dbReference type="GO" id="GO:0031410">
    <property type="term" value="C:cytoplasmic vesicle"/>
    <property type="evidence" value="ECO:0007669"/>
    <property type="project" value="TreeGrafter"/>
</dbReference>
<dbReference type="Gene3D" id="2.130.10.10">
    <property type="entry name" value="YVTN repeat-like/Quinoprotein amine dehydrogenase"/>
    <property type="match status" value="1"/>
</dbReference>